<proteinExistence type="predicted"/>
<dbReference type="AlphaFoldDB" id="A0A0E9XL05"/>
<protein>
    <submittedName>
        <fullName evidence="1">Uncharacterized protein</fullName>
    </submittedName>
</protein>
<sequence>MFVTFGNLRPPESRNRLGRPDVCHLRNSVQHRTAWKQL</sequence>
<dbReference type="EMBL" id="GBXM01005248">
    <property type="protein sequence ID" value="JAI03330.1"/>
    <property type="molecule type" value="Transcribed_RNA"/>
</dbReference>
<evidence type="ECO:0000313" key="1">
    <source>
        <dbReference type="EMBL" id="JAI03330.1"/>
    </source>
</evidence>
<organism evidence="1">
    <name type="scientific">Anguilla anguilla</name>
    <name type="common">European freshwater eel</name>
    <name type="synonym">Muraena anguilla</name>
    <dbReference type="NCBI Taxonomy" id="7936"/>
    <lineage>
        <taxon>Eukaryota</taxon>
        <taxon>Metazoa</taxon>
        <taxon>Chordata</taxon>
        <taxon>Craniata</taxon>
        <taxon>Vertebrata</taxon>
        <taxon>Euteleostomi</taxon>
        <taxon>Actinopterygii</taxon>
        <taxon>Neopterygii</taxon>
        <taxon>Teleostei</taxon>
        <taxon>Anguilliformes</taxon>
        <taxon>Anguillidae</taxon>
        <taxon>Anguilla</taxon>
    </lineage>
</organism>
<reference evidence="1" key="2">
    <citation type="journal article" date="2015" name="Fish Shellfish Immunol.">
        <title>Early steps in the European eel (Anguilla anguilla)-Vibrio vulnificus interaction in the gills: Role of the RtxA13 toxin.</title>
        <authorList>
            <person name="Callol A."/>
            <person name="Pajuelo D."/>
            <person name="Ebbesson L."/>
            <person name="Teles M."/>
            <person name="MacKenzie S."/>
            <person name="Amaro C."/>
        </authorList>
    </citation>
    <scope>NUCLEOTIDE SEQUENCE</scope>
</reference>
<accession>A0A0E9XL05</accession>
<reference evidence="1" key="1">
    <citation type="submission" date="2014-11" db="EMBL/GenBank/DDBJ databases">
        <authorList>
            <person name="Amaro Gonzalez C."/>
        </authorList>
    </citation>
    <scope>NUCLEOTIDE SEQUENCE</scope>
</reference>
<name>A0A0E9XL05_ANGAN</name>